<comment type="caution">
    <text evidence="1">The sequence shown here is derived from an EMBL/GenBank/DDBJ whole genome shotgun (WGS) entry which is preliminary data.</text>
</comment>
<dbReference type="EMBL" id="JAAGOX010000015">
    <property type="protein sequence ID" value="NDW45511.1"/>
    <property type="molecule type" value="Genomic_DNA"/>
</dbReference>
<dbReference type="AlphaFoldDB" id="A0A6B2NN21"/>
<reference evidence="1" key="1">
    <citation type="submission" date="2020-02" db="EMBL/GenBank/DDBJ databases">
        <title>Delineation of the pyrene-degrading pathway in Roseobacter clade bacteria by genomic analysis.</title>
        <authorList>
            <person name="Zhou H."/>
            <person name="Wang H."/>
        </authorList>
    </citation>
    <scope>NUCLEOTIDE SEQUENCE</scope>
    <source>
        <strain evidence="1">PrR005</strain>
    </source>
</reference>
<name>A0A6B2NN21_9RHOB</name>
<evidence type="ECO:0000313" key="1">
    <source>
        <dbReference type="EMBL" id="NDW45511.1"/>
    </source>
</evidence>
<gene>
    <name evidence="1" type="ORF">G0P99_11115</name>
</gene>
<protein>
    <submittedName>
        <fullName evidence="1">Transposase</fullName>
    </submittedName>
</protein>
<sequence>MAPPAGRIRQGAALYRQRNLIEGGFNKPNKAHRGAIRCDKTAETGLVYWYMTAIRPWLRHLPT</sequence>
<organism evidence="1">
    <name type="scientific">Ruegeria sp. PrR005</name>
    <dbReference type="NCBI Taxonomy" id="2706882"/>
    <lineage>
        <taxon>Bacteria</taxon>
        <taxon>Pseudomonadati</taxon>
        <taxon>Pseudomonadota</taxon>
        <taxon>Alphaproteobacteria</taxon>
        <taxon>Rhodobacterales</taxon>
        <taxon>Roseobacteraceae</taxon>
        <taxon>Ruegeria</taxon>
    </lineage>
</organism>
<proteinExistence type="predicted"/>
<accession>A0A6B2NN21</accession>